<name>A0ABP9NMW9_9PSEU</name>
<sequence>MSRTIFALFLVVFGFTTGEFVVAGILPDVAADIGASIPAAGLLTTAYALGMIVGGPVVTVLTARVPRRPLVLGLVAVSVLGNLGSAVAPNHVALLAARFAAGLVVATFFAVAIATAAAVAPPGRQASAVAKVTLGLNLGLVLGTPLGTVIGQQLGWRATFVAVAAVTLAAVPLVLRHVPAAPGTSGSAFAELRVLGDRDVQLAIALSAVGNVGVVTVFTYIAPLLTEVGGFPAGAVPVLLLVYGAGAVAGNVVGGRLADRALLPSVAWLLAALAAVLALFGLAGAVPAAAAVLTFAVGVLAFAVIPGMQTRVVAAAAAAPTLAVAVNASGYQLAAAFAGWLGGQVIAGPGTPALPLVGAVLTAGGLALALHVLRRERRAGGQRGRASHSRSVSSSSGTSGSSSNVAASHQRASSASSPATRVPPSTRHR</sequence>
<keyword evidence="5 7" id="KW-0472">Membrane</keyword>
<keyword evidence="3 7" id="KW-0812">Transmembrane</keyword>
<feature type="transmembrane region" description="Helical" evidence="7">
    <location>
        <begin position="286"/>
        <end position="305"/>
    </location>
</feature>
<feature type="transmembrane region" description="Helical" evidence="7">
    <location>
        <begin position="261"/>
        <end position="280"/>
    </location>
</feature>
<keyword evidence="10" id="KW-1185">Reference proteome</keyword>
<evidence type="ECO:0000256" key="3">
    <source>
        <dbReference type="ARBA" id="ARBA00022692"/>
    </source>
</evidence>
<dbReference type="Proteomes" id="UP001500804">
    <property type="component" value="Unassembled WGS sequence"/>
</dbReference>
<feature type="transmembrane region" description="Helical" evidence="7">
    <location>
        <begin position="202"/>
        <end position="222"/>
    </location>
</feature>
<dbReference type="InterPro" id="IPR020846">
    <property type="entry name" value="MFS_dom"/>
</dbReference>
<dbReference type="PANTHER" id="PTHR43124">
    <property type="entry name" value="PURINE EFFLUX PUMP PBUE"/>
    <property type="match status" value="1"/>
</dbReference>
<dbReference type="InterPro" id="IPR036259">
    <property type="entry name" value="MFS_trans_sf"/>
</dbReference>
<feature type="transmembrane region" description="Helical" evidence="7">
    <location>
        <begin position="95"/>
        <end position="120"/>
    </location>
</feature>
<feature type="region of interest" description="Disordered" evidence="6">
    <location>
        <begin position="378"/>
        <end position="429"/>
    </location>
</feature>
<organism evidence="9 10">
    <name type="scientific">Pseudonocardia adelaidensis</name>
    <dbReference type="NCBI Taxonomy" id="648754"/>
    <lineage>
        <taxon>Bacteria</taxon>
        <taxon>Bacillati</taxon>
        <taxon>Actinomycetota</taxon>
        <taxon>Actinomycetes</taxon>
        <taxon>Pseudonocardiales</taxon>
        <taxon>Pseudonocardiaceae</taxon>
        <taxon>Pseudonocardia</taxon>
    </lineage>
</organism>
<feature type="transmembrane region" description="Helical" evidence="7">
    <location>
        <begin position="156"/>
        <end position="175"/>
    </location>
</feature>
<dbReference type="SUPFAM" id="SSF103473">
    <property type="entry name" value="MFS general substrate transporter"/>
    <property type="match status" value="1"/>
</dbReference>
<dbReference type="EMBL" id="BAABJO010000013">
    <property type="protein sequence ID" value="GAA5125093.1"/>
    <property type="molecule type" value="Genomic_DNA"/>
</dbReference>
<feature type="transmembrane region" description="Helical" evidence="7">
    <location>
        <begin position="70"/>
        <end position="89"/>
    </location>
</feature>
<dbReference type="CDD" id="cd17324">
    <property type="entry name" value="MFS_NepI_like"/>
    <property type="match status" value="1"/>
</dbReference>
<comment type="caution">
    <text evidence="9">The sequence shown here is derived from an EMBL/GenBank/DDBJ whole genome shotgun (WGS) entry which is preliminary data.</text>
</comment>
<feature type="transmembrane region" description="Helical" evidence="7">
    <location>
        <begin position="132"/>
        <end position="150"/>
    </location>
</feature>
<evidence type="ECO:0000259" key="8">
    <source>
        <dbReference type="PROSITE" id="PS50850"/>
    </source>
</evidence>
<accession>A0ABP9NMW9</accession>
<evidence type="ECO:0000256" key="6">
    <source>
        <dbReference type="SAM" id="MobiDB-lite"/>
    </source>
</evidence>
<evidence type="ECO:0000256" key="5">
    <source>
        <dbReference type="ARBA" id="ARBA00023136"/>
    </source>
</evidence>
<feature type="transmembrane region" description="Helical" evidence="7">
    <location>
        <begin position="39"/>
        <end position="63"/>
    </location>
</feature>
<feature type="transmembrane region" description="Helical" evidence="7">
    <location>
        <begin position="353"/>
        <end position="373"/>
    </location>
</feature>
<feature type="transmembrane region" description="Helical" evidence="7">
    <location>
        <begin position="234"/>
        <end position="254"/>
    </location>
</feature>
<feature type="domain" description="Major facilitator superfamily (MFS) profile" evidence="8">
    <location>
        <begin position="4"/>
        <end position="377"/>
    </location>
</feature>
<evidence type="ECO:0000313" key="9">
    <source>
        <dbReference type="EMBL" id="GAA5125093.1"/>
    </source>
</evidence>
<reference evidence="10" key="1">
    <citation type="journal article" date="2019" name="Int. J. Syst. Evol. Microbiol.">
        <title>The Global Catalogue of Microorganisms (GCM) 10K type strain sequencing project: providing services to taxonomists for standard genome sequencing and annotation.</title>
        <authorList>
            <consortium name="The Broad Institute Genomics Platform"/>
            <consortium name="The Broad Institute Genome Sequencing Center for Infectious Disease"/>
            <person name="Wu L."/>
            <person name="Ma J."/>
        </authorList>
    </citation>
    <scope>NUCLEOTIDE SEQUENCE [LARGE SCALE GENOMIC DNA]</scope>
    <source>
        <strain evidence="10">JCM 18302</strain>
    </source>
</reference>
<evidence type="ECO:0000256" key="1">
    <source>
        <dbReference type="ARBA" id="ARBA00004651"/>
    </source>
</evidence>
<gene>
    <name evidence="9" type="ORF">GCM10023320_39120</name>
</gene>
<keyword evidence="4 7" id="KW-1133">Transmembrane helix</keyword>
<evidence type="ECO:0000256" key="7">
    <source>
        <dbReference type="SAM" id="Phobius"/>
    </source>
</evidence>
<keyword evidence="2" id="KW-1003">Cell membrane</keyword>
<protein>
    <submittedName>
        <fullName evidence="9">MFS transporter</fullName>
    </submittedName>
</protein>
<dbReference type="Gene3D" id="1.20.1250.20">
    <property type="entry name" value="MFS general substrate transporter like domains"/>
    <property type="match status" value="1"/>
</dbReference>
<evidence type="ECO:0000256" key="4">
    <source>
        <dbReference type="ARBA" id="ARBA00022989"/>
    </source>
</evidence>
<feature type="transmembrane region" description="Helical" evidence="7">
    <location>
        <begin position="312"/>
        <end position="341"/>
    </location>
</feature>
<proteinExistence type="predicted"/>
<dbReference type="PROSITE" id="PS50850">
    <property type="entry name" value="MFS"/>
    <property type="match status" value="1"/>
</dbReference>
<comment type="subcellular location">
    <subcellularLocation>
        <location evidence="1">Cell membrane</location>
        <topology evidence="1">Multi-pass membrane protein</topology>
    </subcellularLocation>
</comment>
<feature type="compositionally biased region" description="Low complexity" evidence="6">
    <location>
        <begin position="389"/>
        <end position="419"/>
    </location>
</feature>
<dbReference type="Pfam" id="PF07690">
    <property type="entry name" value="MFS_1"/>
    <property type="match status" value="1"/>
</dbReference>
<dbReference type="InterPro" id="IPR011701">
    <property type="entry name" value="MFS"/>
</dbReference>
<evidence type="ECO:0000256" key="2">
    <source>
        <dbReference type="ARBA" id="ARBA00022475"/>
    </source>
</evidence>
<evidence type="ECO:0000313" key="10">
    <source>
        <dbReference type="Proteomes" id="UP001500804"/>
    </source>
</evidence>
<dbReference type="InterPro" id="IPR050189">
    <property type="entry name" value="MFS_Efflux_Transporters"/>
</dbReference>
<dbReference type="PANTHER" id="PTHR43124:SF8">
    <property type="entry name" value="INNER MEMBRANE TRANSPORT PROTEIN YDHP"/>
    <property type="match status" value="1"/>
</dbReference>